<feature type="transmembrane region" description="Helical" evidence="1">
    <location>
        <begin position="69"/>
        <end position="89"/>
    </location>
</feature>
<keyword evidence="3" id="KW-1185">Reference proteome</keyword>
<accession>A0A8J7W1J5</accession>
<dbReference type="PANTHER" id="PTHR40044:SF1">
    <property type="entry name" value="INTEGRAL MEMBRANE PROTEIN"/>
    <property type="match status" value="1"/>
</dbReference>
<dbReference type="EMBL" id="JAGSND010000002">
    <property type="protein sequence ID" value="MBR0597215.1"/>
    <property type="molecule type" value="Genomic_DNA"/>
</dbReference>
<proteinExistence type="predicted"/>
<comment type="caution">
    <text evidence="2">The sequence shown here is derived from an EMBL/GenBank/DDBJ whole genome shotgun (WGS) entry which is preliminary data.</text>
</comment>
<keyword evidence="1" id="KW-0472">Membrane</keyword>
<reference evidence="2" key="2">
    <citation type="submission" date="2021-04" db="EMBL/GenBank/DDBJ databases">
        <authorList>
            <person name="Liu J."/>
        </authorList>
    </citation>
    <scope>NUCLEOTIDE SEQUENCE</scope>
    <source>
        <strain evidence="2">BAD-6</strain>
    </source>
</reference>
<organism evidence="2 3">
    <name type="scientific">Sinanaerobacter chloroacetimidivorans</name>
    <dbReference type="NCBI Taxonomy" id="2818044"/>
    <lineage>
        <taxon>Bacteria</taxon>
        <taxon>Bacillati</taxon>
        <taxon>Bacillota</taxon>
        <taxon>Clostridia</taxon>
        <taxon>Peptostreptococcales</taxon>
        <taxon>Anaerovoracaceae</taxon>
        <taxon>Sinanaerobacter</taxon>
    </lineage>
</organism>
<keyword evidence="1" id="KW-1133">Transmembrane helix</keyword>
<dbReference type="InterPro" id="IPR010387">
    <property type="entry name" value="QueT"/>
</dbReference>
<reference evidence="2" key="1">
    <citation type="submission" date="2021-04" db="EMBL/GenBank/DDBJ databases">
        <title>Sinoanaerobacter chloroacetimidivorans sp. nov., an obligate anaerobic bacterium isolated from anaerobic sludge.</title>
        <authorList>
            <person name="Bao Y."/>
        </authorList>
    </citation>
    <scope>NUCLEOTIDE SEQUENCE</scope>
    <source>
        <strain evidence="2">BAD-6</strain>
    </source>
</reference>
<dbReference type="PANTHER" id="PTHR40044">
    <property type="entry name" value="INTEGRAL MEMBRANE PROTEIN-RELATED"/>
    <property type="match status" value="1"/>
</dbReference>
<sequence length="158" mass="17117">MKNTKFLMQAAIIAAIYAALTIALIPFSYGVMQVRISEALTILPYFTPAAIPGLVIGCFISNMVGPYGITDMIFGTGATLVAAVGSYLLRRKPLLVPLPPVIANGIIIGAMLKLVYAVPFPLWSCILWVGAGELIACYGLGYPLLRYLNKYKNIFELQ</sequence>
<evidence type="ECO:0000313" key="2">
    <source>
        <dbReference type="EMBL" id="MBR0597215.1"/>
    </source>
</evidence>
<name>A0A8J7W1J5_9FIRM</name>
<evidence type="ECO:0000256" key="1">
    <source>
        <dbReference type="SAM" id="Phobius"/>
    </source>
</evidence>
<dbReference type="PIRSF" id="PIRSF031501">
    <property type="entry name" value="QueT"/>
    <property type="match status" value="1"/>
</dbReference>
<dbReference type="AlphaFoldDB" id="A0A8J7W1J5"/>
<dbReference type="RefSeq" id="WP_227017342.1">
    <property type="nucleotide sequence ID" value="NZ_JAGSND010000002.1"/>
</dbReference>
<dbReference type="Proteomes" id="UP000675664">
    <property type="component" value="Unassembled WGS sequence"/>
</dbReference>
<keyword evidence="1" id="KW-0812">Transmembrane</keyword>
<dbReference type="Pfam" id="PF06177">
    <property type="entry name" value="QueT"/>
    <property type="match status" value="1"/>
</dbReference>
<evidence type="ECO:0000313" key="3">
    <source>
        <dbReference type="Proteomes" id="UP000675664"/>
    </source>
</evidence>
<feature type="transmembrane region" description="Helical" evidence="1">
    <location>
        <begin position="42"/>
        <end position="63"/>
    </location>
</feature>
<feature type="transmembrane region" description="Helical" evidence="1">
    <location>
        <begin position="6"/>
        <end position="30"/>
    </location>
</feature>
<feature type="transmembrane region" description="Helical" evidence="1">
    <location>
        <begin position="101"/>
        <end position="120"/>
    </location>
</feature>
<feature type="transmembrane region" description="Helical" evidence="1">
    <location>
        <begin position="126"/>
        <end position="145"/>
    </location>
</feature>
<protein>
    <submittedName>
        <fullName evidence="2">QueT transporter family protein</fullName>
    </submittedName>
</protein>
<gene>
    <name evidence="2" type="ORF">KCX82_04980</name>
</gene>